<feature type="binding site" evidence="5">
    <location>
        <begin position="220"/>
        <end position="223"/>
    </location>
    <ligand>
        <name>substrate</name>
    </ligand>
</feature>
<evidence type="ECO:0000259" key="8">
    <source>
        <dbReference type="Pfam" id="PF17827"/>
    </source>
</evidence>
<feature type="binding site" evidence="5">
    <location>
        <begin position="154"/>
        <end position="158"/>
    </location>
    <ligand>
        <name>S-adenosyl-L-methionine</name>
        <dbReference type="ChEBI" id="CHEBI:59789"/>
    </ligand>
</feature>
<dbReference type="GO" id="GO:0003676">
    <property type="term" value="F:nucleic acid binding"/>
    <property type="evidence" value="ECO:0007669"/>
    <property type="project" value="InterPro"/>
</dbReference>
<dbReference type="SUPFAM" id="SSF53335">
    <property type="entry name" value="S-adenosyl-L-methionine-dependent methyltransferases"/>
    <property type="match status" value="1"/>
</dbReference>
<name>A0A4Q6XXE9_9SPHN</name>
<dbReference type="PANTHER" id="PTHR18895:SF74">
    <property type="entry name" value="MTRF1L RELEASE FACTOR GLUTAMINE METHYLTRANSFERASE"/>
    <property type="match status" value="1"/>
</dbReference>
<dbReference type="Gene3D" id="1.10.8.10">
    <property type="entry name" value="DNA helicase RuvA subunit, C-terminal domain"/>
    <property type="match status" value="1"/>
</dbReference>
<dbReference type="GO" id="GO:0032259">
    <property type="term" value="P:methylation"/>
    <property type="evidence" value="ECO:0007669"/>
    <property type="project" value="UniProtKB-KW"/>
</dbReference>
<feature type="binding site" evidence="5">
    <location>
        <position position="206"/>
    </location>
    <ligand>
        <name>S-adenosyl-L-methionine</name>
        <dbReference type="ChEBI" id="CHEBI:59789"/>
    </ligand>
</feature>
<feature type="binding site" evidence="5">
    <location>
        <position position="177"/>
    </location>
    <ligand>
        <name>S-adenosyl-L-methionine</name>
        <dbReference type="ChEBI" id="CHEBI:59789"/>
    </ligand>
</feature>
<dbReference type="InterPro" id="IPR029063">
    <property type="entry name" value="SAM-dependent_MTases_sf"/>
</dbReference>
<evidence type="ECO:0000259" key="7">
    <source>
        <dbReference type="Pfam" id="PF05175"/>
    </source>
</evidence>
<feature type="region of interest" description="Disordered" evidence="6">
    <location>
        <begin position="1"/>
        <end position="37"/>
    </location>
</feature>
<dbReference type="CDD" id="cd02440">
    <property type="entry name" value="AdoMet_MTases"/>
    <property type="match status" value="1"/>
</dbReference>
<evidence type="ECO:0000256" key="2">
    <source>
        <dbReference type="ARBA" id="ARBA00022679"/>
    </source>
</evidence>
<keyword evidence="2 5" id="KW-0808">Transferase</keyword>
<dbReference type="EMBL" id="SGIS01000036">
    <property type="protein sequence ID" value="RZF61176.1"/>
    <property type="molecule type" value="Genomic_DNA"/>
</dbReference>
<evidence type="ECO:0000256" key="3">
    <source>
        <dbReference type="ARBA" id="ARBA00022691"/>
    </source>
</evidence>
<proteinExistence type="inferred from homology"/>
<dbReference type="PROSITE" id="PS00092">
    <property type="entry name" value="N6_MTASE"/>
    <property type="match status" value="1"/>
</dbReference>
<evidence type="ECO:0000313" key="9">
    <source>
        <dbReference type="EMBL" id="RZF61176.1"/>
    </source>
</evidence>
<dbReference type="InterPro" id="IPR050320">
    <property type="entry name" value="N5-glutamine_MTase"/>
</dbReference>
<dbReference type="NCBIfam" id="TIGR00536">
    <property type="entry name" value="hemK_fam"/>
    <property type="match status" value="1"/>
</dbReference>
<dbReference type="InterPro" id="IPR040758">
    <property type="entry name" value="PrmC_N"/>
</dbReference>
<evidence type="ECO:0000256" key="5">
    <source>
        <dbReference type="HAMAP-Rule" id="MF_02126"/>
    </source>
</evidence>
<comment type="function">
    <text evidence="5">Methylates the class 1 translation termination release factors RF1/PrfA and RF2/PrfB on the glutamine residue of the universally conserved GGQ motif.</text>
</comment>
<evidence type="ECO:0000313" key="10">
    <source>
        <dbReference type="Proteomes" id="UP000292085"/>
    </source>
</evidence>
<dbReference type="InterPro" id="IPR019874">
    <property type="entry name" value="RF_methyltr_PrmC"/>
</dbReference>
<dbReference type="Pfam" id="PF05175">
    <property type="entry name" value="MTS"/>
    <property type="match status" value="1"/>
</dbReference>
<organism evidence="9 10">
    <name type="scientific">Sphingomonas populi</name>
    <dbReference type="NCBI Taxonomy" id="2484750"/>
    <lineage>
        <taxon>Bacteria</taxon>
        <taxon>Pseudomonadati</taxon>
        <taxon>Pseudomonadota</taxon>
        <taxon>Alphaproteobacteria</taxon>
        <taxon>Sphingomonadales</taxon>
        <taxon>Sphingomonadaceae</taxon>
        <taxon>Sphingomonas</taxon>
    </lineage>
</organism>
<keyword evidence="3 5" id="KW-0949">S-adenosyl-L-methionine</keyword>
<dbReference type="EC" id="2.1.1.297" evidence="5"/>
<dbReference type="Pfam" id="PF17827">
    <property type="entry name" value="PrmC_N"/>
    <property type="match status" value="1"/>
</dbReference>
<keyword evidence="10" id="KW-1185">Reference proteome</keyword>
<dbReference type="AlphaFoldDB" id="A0A4Q6XXE9"/>
<gene>
    <name evidence="5 9" type="primary">prmC</name>
    <name evidence="9" type="ORF">EWE75_18975</name>
</gene>
<sequence length="309" mass="32237">MGESEKALSPPGRGLGEGQSQATPPRTDPLPGPLPGGEREIRAALAAAARGLADVSPTPRLDAELLIAHALGITREALLLNHLDDPAPDAFAPLLARRLNHEPIAYITGRRAFWTIELAVGPGVLVPRADSETLIEAAIEHFDARPPARILDLGTGPGTLLLAALDHWPQATGLGVDASAQALDYARRNARDLGMATRADFRLGDWAAGIEGAFDLILANPPYIGMHETLPREVRDHEPGAALFAGEDGLADYRAIVPQLAPLLAAGGAAILEIGATQADAVSHLLVAAGFAVTVRRDLAGHARALIAA</sequence>
<dbReference type="GO" id="GO:0102559">
    <property type="term" value="F:peptide chain release factor N(5)-glutamine methyltransferase activity"/>
    <property type="evidence" value="ECO:0007669"/>
    <property type="project" value="UniProtKB-EC"/>
</dbReference>
<reference evidence="9 10" key="1">
    <citation type="submission" date="2019-02" db="EMBL/GenBank/DDBJ databases">
        <authorList>
            <person name="Li Y."/>
        </authorList>
    </citation>
    <scope>NUCLEOTIDE SEQUENCE [LARGE SCALE GENOMIC DNA]</scope>
    <source>
        <strain evidence="9 10">3-7</strain>
    </source>
</reference>
<protein>
    <recommendedName>
        <fullName evidence="5">Release factor glutamine methyltransferase</fullName>
        <shortName evidence="5">RF MTase</shortName>
        <ecNumber evidence="5">2.1.1.297</ecNumber>
    </recommendedName>
    <alternativeName>
        <fullName evidence="5">N5-glutamine methyltransferase PrmC</fullName>
    </alternativeName>
    <alternativeName>
        <fullName evidence="5">Protein-(glutamine-N5) MTase PrmC</fullName>
    </alternativeName>
    <alternativeName>
        <fullName evidence="5">Protein-glutamine N-methyltransferase PrmC</fullName>
    </alternativeName>
</protein>
<dbReference type="Proteomes" id="UP000292085">
    <property type="component" value="Unassembled WGS sequence"/>
</dbReference>
<feature type="domain" description="Release factor glutamine methyltransferase N-terminal" evidence="8">
    <location>
        <begin position="44"/>
        <end position="109"/>
    </location>
</feature>
<dbReference type="Gene3D" id="3.40.50.150">
    <property type="entry name" value="Vaccinia Virus protein VP39"/>
    <property type="match status" value="1"/>
</dbReference>
<keyword evidence="1 5" id="KW-0489">Methyltransferase</keyword>
<dbReference type="NCBIfam" id="TIGR03534">
    <property type="entry name" value="RF_mod_PrmC"/>
    <property type="match status" value="1"/>
</dbReference>
<evidence type="ECO:0000256" key="6">
    <source>
        <dbReference type="SAM" id="MobiDB-lite"/>
    </source>
</evidence>
<comment type="catalytic activity">
    <reaction evidence="4 5">
        <text>L-glutaminyl-[peptide chain release factor] + S-adenosyl-L-methionine = N(5)-methyl-L-glutaminyl-[peptide chain release factor] + S-adenosyl-L-homocysteine + H(+)</text>
        <dbReference type="Rhea" id="RHEA:42896"/>
        <dbReference type="Rhea" id="RHEA-COMP:10271"/>
        <dbReference type="Rhea" id="RHEA-COMP:10272"/>
        <dbReference type="ChEBI" id="CHEBI:15378"/>
        <dbReference type="ChEBI" id="CHEBI:30011"/>
        <dbReference type="ChEBI" id="CHEBI:57856"/>
        <dbReference type="ChEBI" id="CHEBI:59789"/>
        <dbReference type="ChEBI" id="CHEBI:61891"/>
        <dbReference type="EC" id="2.1.1.297"/>
    </reaction>
</comment>
<feature type="domain" description="Methyltransferase small" evidence="7">
    <location>
        <begin position="139"/>
        <end position="224"/>
    </location>
</feature>
<dbReference type="InterPro" id="IPR004556">
    <property type="entry name" value="HemK-like"/>
</dbReference>
<dbReference type="InterPro" id="IPR007848">
    <property type="entry name" value="Small_mtfrase_dom"/>
</dbReference>
<dbReference type="HAMAP" id="MF_02126">
    <property type="entry name" value="RF_methyltr_PrmC"/>
    <property type="match status" value="1"/>
</dbReference>
<dbReference type="OrthoDB" id="9800643at2"/>
<accession>A0A4Q6XXE9</accession>
<evidence type="ECO:0000256" key="1">
    <source>
        <dbReference type="ARBA" id="ARBA00022603"/>
    </source>
</evidence>
<evidence type="ECO:0000256" key="4">
    <source>
        <dbReference type="ARBA" id="ARBA00048391"/>
    </source>
</evidence>
<comment type="similarity">
    <text evidence="5">Belongs to the protein N5-glutamine methyltransferase family. PrmC subfamily.</text>
</comment>
<dbReference type="PANTHER" id="PTHR18895">
    <property type="entry name" value="HEMK METHYLTRANSFERASE"/>
    <property type="match status" value="1"/>
</dbReference>
<feature type="binding site" evidence="5">
    <location>
        <position position="220"/>
    </location>
    <ligand>
        <name>S-adenosyl-L-methionine</name>
        <dbReference type="ChEBI" id="CHEBI:59789"/>
    </ligand>
</feature>
<comment type="caution">
    <text evidence="9">The sequence shown here is derived from an EMBL/GenBank/DDBJ whole genome shotgun (WGS) entry which is preliminary data.</text>
</comment>
<dbReference type="InterPro" id="IPR002052">
    <property type="entry name" value="DNA_methylase_N6_adenine_CS"/>
</dbReference>